<keyword evidence="9" id="KW-1185">Reference proteome</keyword>
<evidence type="ECO:0000256" key="2">
    <source>
        <dbReference type="ARBA" id="ARBA00023110"/>
    </source>
</evidence>
<comment type="similarity">
    <text evidence="4">Belongs to the FKBP-type PPIase family.</text>
</comment>
<dbReference type="InterPro" id="IPR041232">
    <property type="entry name" value="NPL"/>
</dbReference>
<dbReference type="OrthoDB" id="1902587at2759"/>
<evidence type="ECO:0000256" key="6">
    <source>
        <dbReference type="SAM" id="MobiDB-lite"/>
    </source>
</evidence>
<evidence type="ECO:0000259" key="7">
    <source>
        <dbReference type="PROSITE" id="PS50059"/>
    </source>
</evidence>
<reference evidence="8 9" key="1">
    <citation type="journal article" date="2017" name="Curr. Biol.">
        <title>The Evolution of Venom by Co-option of Single-Copy Genes.</title>
        <authorList>
            <person name="Martinson E.O."/>
            <person name="Mrinalini"/>
            <person name="Kelkar Y.D."/>
            <person name="Chang C.H."/>
            <person name="Werren J.H."/>
        </authorList>
    </citation>
    <scope>NUCLEOTIDE SEQUENCE [LARGE SCALE GENOMIC DNA]</scope>
    <source>
        <strain evidence="8 9">Alberta</strain>
        <tissue evidence="8">Whole body</tissue>
    </source>
</reference>
<feature type="compositionally biased region" description="Acidic residues" evidence="6">
    <location>
        <begin position="103"/>
        <end position="119"/>
    </location>
</feature>
<feature type="domain" description="PPIase FKBP-type" evidence="7">
    <location>
        <begin position="306"/>
        <end position="393"/>
    </location>
</feature>
<dbReference type="GO" id="GO:0005730">
    <property type="term" value="C:nucleolus"/>
    <property type="evidence" value="ECO:0007669"/>
    <property type="project" value="TreeGrafter"/>
</dbReference>
<protein>
    <recommendedName>
        <fullName evidence="4">FK506-binding protein</fullName>
        <ecNumber evidence="4">5.2.1.8</ecNumber>
    </recommendedName>
</protein>
<dbReference type="Pfam" id="PF00254">
    <property type="entry name" value="FKBP_C"/>
    <property type="match status" value="1"/>
</dbReference>
<dbReference type="InterPro" id="IPR046357">
    <property type="entry name" value="PPIase_dom_sf"/>
</dbReference>
<sequence length="393" mass="44123">MDFIFSGLIMEPNKRYTQTVEKAFHISMASLDGSTANAGLVQVMICYDSRNYLLCTLQKDSIWQVPLDLNFQEGTKIAFTCNGDGHVHLTGYLVPEEEGFDEMDEDDFDEEDAEDDEEIPTLVGPKKRKAQASPKEINAKKPAKKSKIELDEDDDDESDSDDDEENGFGLDEDDSDDDDDVEADGMEEDDDDDDEEEDESEDDDEEEEEQLPVTLSKKMLKQQQQQKQNQQKEQNQQNQSKKGKEKLVNGKADAKPEKEQGKQKKSKDNSKSEEKQEQQQPKKRTVEGGVQVEDLKVGEGAPAKPGKFVSVYYIGRLKNGKKFDQTQQGDGFKFRLGKGEVIKGWDIGIAGMKVGGKRRLTIPPNMAYGAKGSPPVIPPNSQLNFEVELRAIH</sequence>
<comment type="catalytic activity">
    <reaction evidence="1 4 5">
        <text>[protein]-peptidylproline (omega=180) = [protein]-peptidylproline (omega=0)</text>
        <dbReference type="Rhea" id="RHEA:16237"/>
        <dbReference type="Rhea" id="RHEA-COMP:10747"/>
        <dbReference type="Rhea" id="RHEA-COMP:10748"/>
        <dbReference type="ChEBI" id="CHEBI:83833"/>
        <dbReference type="ChEBI" id="CHEBI:83834"/>
        <dbReference type="EC" id="5.2.1.8"/>
    </reaction>
</comment>
<evidence type="ECO:0000256" key="3">
    <source>
        <dbReference type="ARBA" id="ARBA00023235"/>
    </source>
</evidence>
<keyword evidence="3 4" id="KW-0413">Isomerase</keyword>
<dbReference type="GO" id="GO:0003755">
    <property type="term" value="F:peptidyl-prolyl cis-trans isomerase activity"/>
    <property type="evidence" value="ECO:0007669"/>
    <property type="project" value="UniProtKB-KW"/>
</dbReference>
<keyword evidence="2 4" id="KW-0697">Rotamase</keyword>
<name>A0A232F2P3_9HYME</name>
<dbReference type="SUPFAM" id="SSF54534">
    <property type="entry name" value="FKBP-like"/>
    <property type="match status" value="1"/>
</dbReference>
<dbReference type="InterPro" id="IPR001179">
    <property type="entry name" value="PPIase_FKBP_dom"/>
</dbReference>
<evidence type="ECO:0000313" key="8">
    <source>
        <dbReference type="EMBL" id="OXU24965.1"/>
    </source>
</evidence>
<dbReference type="Pfam" id="PF17800">
    <property type="entry name" value="NPL"/>
    <property type="match status" value="1"/>
</dbReference>
<feature type="compositionally biased region" description="Low complexity" evidence="6">
    <location>
        <begin position="221"/>
        <end position="240"/>
    </location>
</feature>
<dbReference type="Gene3D" id="3.10.50.40">
    <property type="match status" value="1"/>
</dbReference>
<dbReference type="EMBL" id="NNAY01001154">
    <property type="protein sequence ID" value="OXU24965.1"/>
    <property type="molecule type" value="Genomic_DNA"/>
</dbReference>
<dbReference type="PANTHER" id="PTHR43811:SF19">
    <property type="entry name" value="39 KDA FK506-BINDING NUCLEAR PROTEIN"/>
    <property type="match status" value="1"/>
</dbReference>
<feature type="compositionally biased region" description="Basic and acidic residues" evidence="6">
    <location>
        <begin position="245"/>
        <end position="277"/>
    </location>
</feature>
<dbReference type="GO" id="GO:0000785">
    <property type="term" value="C:chromatin"/>
    <property type="evidence" value="ECO:0007669"/>
    <property type="project" value="TreeGrafter"/>
</dbReference>
<dbReference type="AlphaFoldDB" id="A0A232F2P3"/>
<dbReference type="Gene3D" id="2.60.120.340">
    <property type="entry name" value="Nucleoplasmin core domain"/>
    <property type="match status" value="1"/>
</dbReference>
<feature type="compositionally biased region" description="Acidic residues" evidence="6">
    <location>
        <begin position="150"/>
        <end position="210"/>
    </location>
</feature>
<dbReference type="EC" id="5.2.1.8" evidence="4"/>
<dbReference type="STRING" id="543379.A0A232F2P3"/>
<gene>
    <name evidence="8" type="ORF">TSAR_000924</name>
</gene>
<organism evidence="8 9">
    <name type="scientific">Trichomalopsis sarcophagae</name>
    <dbReference type="NCBI Taxonomy" id="543379"/>
    <lineage>
        <taxon>Eukaryota</taxon>
        <taxon>Metazoa</taxon>
        <taxon>Ecdysozoa</taxon>
        <taxon>Arthropoda</taxon>
        <taxon>Hexapoda</taxon>
        <taxon>Insecta</taxon>
        <taxon>Pterygota</taxon>
        <taxon>Neoptera</taxon>
        <taxon>Endopterygota</taxon>
        <taxon>Hymenoptera</taxon>
        <taxon>Apocrita</taxon>
        <taxon>Proctotrupomorpha</taxon>
        <taxon>Chalcidoidea</taxon>
        <taxon>Pteromalidae</taxon>
        <taxon>Pteromalinae</taxon>
        <taxon>Trichomalopsis</taxon>
    </lineage>
</organism>
<dbReference type="Proteomes" id="UP000215335">
    <property type="component" value="Unassembled WGS sequence"/>
</dbReference>
<dbReference type="PANTHER" id="PTHR43811">
    <property type="entry name" value="FKBP-TYPE PEPTIDYL-PROLYL CIS-TRANS ISOMERASE FKPA"/>
    <property type="match status" value="1"/>
</dbReference>
<comment type="caution">
    <text evidence="8">The sequence shown here is derived from an EMBL/GenBank/DDBJ whole genome shotgun (WGS) entry which is preliminary data.</text>
</comment>
<dbReference type="InterPro" id="IPR023566">
    <property type="entry name" value="PPIase_Fpr3/Fpr4-like"/>
</dbReference>
<evidence type="ECO:0000256" key="1">
    <source>
        <dbReference type="ARBA" id="ARBA00000971"/>
    </source>
</evidence>
<dbReference type="PROSITE" id="PS50059">
    <property type="entry name" value="FKBP_PPIASE"/>
    <property type="match status" value="1"/>
</dbReference>
<evidence type="ECO:0000313" key="9">
    <source>
        <dbReference type="Proteomes" id="UP000215335"/>
    </source>
</evidence>
<evidence type="ECO:0000256" key="4">
    <source>
        <dbReference type="PIRNR" id="PIRNR001473"/>
    </source>
</evidence>
<accession>A0A232F2P3</accession>
<evidence type="ECO:0000256" key="5">
    <source>
        <dbReference type="PROSITE-ProRule" id="PRU00277"/>
    </source>
</evidence>
<feature type="region of interest" description="Disordered" evidence="6">
    <location>
        <begin position="103"/>
        <end position="290"/>
    </location>
</feature>
<dbReference type="PIRSF" id="PIRSF001473">
    <property type="entry name" value="FK506-bp_FPR3"/>
    <property type="match status" value="1"/>
</dbReference>
<proteinExistence type="inferred from homology"/>
<dbReference type="FunFam" id="3.10.50.40:FF:000006">
    <property type="entry name" value="Peptidyl-prolyl cis-trans isomerase"/>
    <property type="match status" value="1"/>
</dbReference>